<evidence type="ECO:0000313" key="2">
    <source>
        <dbReference type="Proteomes" id="UP000798662"/>
    </source>
</evidence>
<proteinExistence type="predicted"/>
<evidence type="ECO:0000313" key="1">
    <source>
        <dbReference type="EMBL" id="KAK1860125.1"/>
    </source>
</evidence>
<keyword evidence="2" id="KW-1185">Reference proteome</keyword>
<sequence>MEKPNVASSALSDLEAAAKKDQVILHIQDGERAEPRVLLASRATLMAQSSFLGTRLAEIAPDEERLAVTAAPDAFGRLYTMMQAVAVSAGGHVRQNGSSMRLLTVTTSADLTTTLPLAVRFGAAGVVACFVAGVQQAPTMEGVRAVDEWVPDDGVFGGFAWGEPVADLLVDECLMCTWARDDNRTYFKMDDDGVIRYRQRIGGVESVVVL</sequence>
<dbReference type="EMBL" id="CM020618">
    <property type="protein sequence ID" value="KAK1860125.1"/>
    <property type="molecule type" value="Genomic_DNA"/>
</dbReference>
<protein>
    <submittedName>
        <fullName evidence="1">Uncharacterized protein</fullName>
    </submittedName>
</protein>
<gene>
    <name evidence="1" type="ORF">I4F81_002714</name>
</gene>
<dbReference type="Proteomes" id="UP000798662">
    <property type="component" value="Chromosome 1"/>
</dbReference>
<organism evidence="1 2">
    <name type="scientific">Pyropia yezoensis</name>
    <name type="common">Susabi-nori</name>
    <name type="synonym">Porphyra yezoensis</name>
    <dbReference type="NCBI Taxonomy" id="2788"/>
    <lineage>
        <taxon>Eukaryota</taxon>
        <taxon>Rhodophyta</taxon>
        <taxon>Bangiophyceae</taxon>
        <taxon>Bangiales</taxon>
        <taxon>Bangiaceae</taxon>
        <taxon>Pyropia</taxon>
    </lineage>
</organism>
<name>A0ACC3BQC2_PYRYE</name>
<accession>A0ACC3BQC2</accession>
<reference evidence="1" key="1">
    <citation type="submission" date="2019-11" db="EMBL/GenBank/DDBJ databases">
        <title>Nori genome reveals adaptations in red seaweeds to the harsh intertidal environment.</title>
        <authorList>
            <person name="Wang D."/>
            <person name="Mao Y."/>
        </authorList>
    </citation>
    <scope>NUCLEOTIDE SEQUENCE</scope>
    <source>
        <tissue evidence="1">Gametophyte</tissue>
    </source>
</reference>
<comment type="caution">
    <text evidence="1">The sequence shown here is derived from an EMBL/GenBank/DDBJ whole genome shotgun (WGS) entry which is preliminary data.</text>
</comment>